<dbReference type="PhylomeDB" id="O28258"/>
<feature type="region of interest" description="Disordered" evidence="1">
    <location>
        <begin position="341"/>
        <end position="363"/>
    </location>
</feature>
<dbReference type="CDD" id="cd10227">
    <property type="entry name" value="ASKHA_NBD_ParM-like"/>
    <property type="match status" value="1"/>
</dbReference>
<evidence type="ECO:0000313" key="3">
    <source>
        <dbReference type="Proteomes" id="UP000002199"/>
    </source>
</evidence>
<dbReference type="eggNOG" id="arCOG03061">
    <property type="taxonomic scope" value="Archaea"/>
</dbReference>
<dbReference type="EnsemblBacteria" id="AAB89230">
    <property type="protein sequence ID" value="AAB89230"/>
    <property type="gene ID" value="AF_2021"/>
</dbReference>
<dbReference type="PIR" id="D69502">
    <property type="entry name" value="D69502"/>
</dbReference>
<organism evidence="2 3">
    <name type="scientific">Archaeoglobus fulgidus (strain ATCC 49558 / DSM 4304 / JCM 9628 / NBRC 100126 / VC-16)</name>
    <dbReference type="NCBI Taxonomy" id="224325"/>
    <lineage>
        <taxon>Archaea</taxon>
        <taxon>Methanobacteriati</taxon>
        <taxon>Methanobacteriota</taxon>
        <taxon>Archaeoglobi</taxon>
        <taxon>Archaeoglobales</taxon>
        <taxon>Archaeoglobaceae</taxon>
        <taxon>Archaeoglobus</taxon>
    </lineage>
</organism>
<dbReference type="Pfam" id="PF06723">
    <property type="entry name" value="MreB_Mbl"/>
    <property type="match status" value="1"/>
</dbReference>
<dbReference type="SUPFAM" id="SSF53067">
    <property type="entry name" value="Actin-like ATPase domain"/>
    <property type="match status" value="2"/>
</dbReference>
<dbReference type="Proteomes" id="UP000002199">
    <property type="component" value="Chromosome"/>
</dbReference>
<sequence>MEPDFYHGFYPPTPLKTYPEEIFYIGKCTENMQPVGLDIGTNYTKITADGKNVLLYPSIVAYGEEKDWSLKGETKSVYIGDEALSIVQSMENVEVLRPLHEGRVLHTSYLELAKYGLNKLKVKDGLIATGLPVKSSKKEREELKRELESELNSKVLIFPEPVGTMAYMGMETGVCVDIGFGTTDVLVIADMEYLKGDTMLMGVDKLYENLEVAVRNRIGISITPEEMTKLLTTEGYEIGRIRGGKKVSVSREEIMPEYEGYVKTWVERIASRVKLVLEGLSTTLVENFAITGGGSMLPGVYEMFKESFSDIGDVKRPDEPIKANSIGYYILAKSLVVEAETEQSGDAEILDADDKKKGRKGKK</sequence>
<dbReference type="EMBL" id="AE000782">
    <property type="protein sequence ID" value="AAB89230.1"/>
    <property type="molecule type" value="Genomic_DNA"/>
</dbReference>
<protein>
    <submittedName>
        <fullName evidence="2">Rod shape-determining protein (MreB)</fullName>
    </submittedName>
</protein>
<evidence type="ECO:0000313" key="2">
    <source>
        <dbReference type="EMBL" id="AAB89230.1"/>
    </source>
</evidence>
<dbReference type="Gene3D" id="3.30.420.40">
    <property type="match status" value="2"/>
</dbReference>
<dbReference type="InterPro" id="IPR043129">
    <property type="entry name" value="ATPase_NBD"/>
</dbReference>
<dbReference type="InterPro" id="IPR056546">
    <property type="entry name" value="MreB_MamK-like"/>
</dbReference>
<name>O28258_ARCFU</name>
<proteinExistence type="predicted"/>
<dbReference type="AlphaFoldDB" id="O28258"/>
<feature type="compositionally biased region" description="Acidic residues" evidence="1">
    <location>
        <begin position="341"/>
        <end position="351"/>
    </location>
</feature>
<evidence type="ECO:0000256" key="1">
    <source>
        <dbReference type="SAM" id="MobiDB-lite"/>
    </source>
</evidence>
<dbReference type="KEGG" id="afu:AF_2021"/>
<keyword evidence="3" id="KW-1185">Reference proteome</keyword>
<reference evidence="2 3" key="1">
    <citation type="journal article" date="1997" name="Nature">
        <title>The complete genome sequence of the hyperthermophilic, sulphate-reducing archaeon Archaeoglobus fulgidus.</title>
        <authorList>
            <person name="Klenk H.P."/>
            <person name="Clayton R.A."/>
            <person name="Tomb J."/>
            <person name="White O."/>
            <person name="Nelson K.E."/>
            <person name="Ketchum K.A."/>
            <person name="Dodson R.J."/>
            <person name="Gwinn M."/>
            <person name="Hickey E.K."/>
            <person name="Peterson J.D."/>
            <person name="Richardson D.L."/>
            <person name="Kerlavage A.R."/>
            <person name="Graham D.E."/>
            <person name="Kyrpides N.C."/>
            <person name="Fleischmann R.D."/>
            <person name="Quackenbush J."/>
            <person name="Lee N.H."/>
            <person name="Sutton G.G."/>
            <person name="Gill S."/>
            <person name="Kirkness E.F."/>
            <person name="Dougherty B.A."/>
            <person name="McKenney K."/>
            <person name="Adams M.D."/>
            <person name="Loftus B."/>
            <person name="Peterson S."/>
            <person name="Reich C.I."/>
            <person name="McNeil L.K."/>
            <person name="Badger J.H."/>
            <person name="Glodek A."/>
            <person name="Zhou L."/>
            <person name="Overbeek R."/>
            <person name="Gocayne J.D."/>
            <person name="Weidman J.F."/>
            <person name="McDonald L."/>
            <person name="Utterback T."/>
            <person name="Cotton M.D."/>
            <person name="Spriggs T."/>
            <person name="Artiach P."/>
            <person name="Kaine B.P."/>
            <person name="Sykes S.M."/>
            <person name="Sadow P.W."/>
            <person name="D'Andrea K.P."/>
            <person name="Bowman C."/>
            <person name="Fujii C."/>
            <person name="Garland S.A."/>
            <person name="Mason T.M."/>
            <person name="Olsen G.J."/>
            <person name="Fraser C.M."/>
            <person name="Smith H.O."/>
            <person name="Woese C.R."/>
            <person name="Venter J.C."/>
        </authorList>
    </citation>
    <scope>NUCLEOTIDE SEQUENCE [LARGE SCALE GENOMIC DNA]</scope>
    <source>
        <strain evidence="3">ATCC 49558 / DSM 4304 / JCM 9628 / NBRC 100126 / VC-16</strain>
    </source>
</reference>
<gene>
    <name evidence="2" type="ordered locus">AF_2021</name>
</gene>
<dbReference type="SMR" id="O28258"/>
<dbReference type="HOGENOM" id="CLU_851536_0_0_2"/>
<dbReference type="STRING" id="224325.AF_2021"/>
<accession>O28258</accession>
<dbReference type="PaxDb" id="224325-AF_2021"/>